<accession>A0ABT1AZA8</accession>
<proteinExistence type="predicted"/>
<sequence length="148" mass="17060">MKKIFGGLMLAAAILVTTALTTPAPKAMHSIEGTWQLQSFYNYDGQQVVDTVYLVPGYRQVKMYYNGKVMWSRTDPNDTIGRFGYGSYRITQDELTEVIEYGDHYMMQALDTIRQFSFELVLGDETYSQITIDEEGNRTFSENYKRVD</sequence>
<dbReference type="RefSeq" id="WP_252741748.1">
    <property type="nucleotide sequence ID" value="NZ_JAMXIB010000008.1"/>
</dbReference>
<organism evidence="2 3">
    <name type="scientific">Robiginitalea marina</name>
    <dbReference type="NCBI Taxonomy" id="2954105"/>
    <lineage>
        <taxon>Bacteria</taxon>
        <taxon>Pseudomonadati</taxon>
        <taxon>Bacteroidota</taxon>
        <taxon>Flavobacteriia</taxon>
        <taxon>Flavobacteriales</taxon>
        <taxon>Flavobacteriaceae</taxon>
        <taxon>Robiginitalea</taxon>
    </lineage>
</organism>
<dbReference type="Proteomes" id="UP001206312">
    <property type="component" value="Unassembled WGS sequence"/>
</dbReference>
<keyword evidence="3" id="KW-1185">Reference proteome</keyword>
<comment type="caution">
    <text evidence="2">The sequence shown here is derived from an EMBL/GenBank/DDBJ whole genome shotgun (WGS) entry which is preliminary data.</text>
</comment>
<dbReference type="EMBL" id="JAMXIB010000008">
    <property type="protein sequence ID" value="MCO5725380.1"/>
    <property type="molecule type" value="Genomic_DNA"/>
</dbReference>
<evidence type="ECO:0000313" key="2">
    <source>
        <dbReference type="EMBL" id="MCO5725380.1"/>
    </source>
</evidence>
<keyword evidence="1" id="KW-0732">Signal</keyword>
<feature type="chain" id="PRO_5045169853" description="Lipocalin-like domain-containing protein" evidence="1">
    <location>
        <begin position="20"/>
        <end position="148"/>
    </location>
</feature>
<dbReference type="Gene3D" id="2.40.128.490">
    <property type="entry name" value="Uncharacterised protein PF14869, DUF4488"/>
    <property type="match status" value="1"/>
</dbReference>
<reference evidence="2 3" key="1">
    <citation type="submission" date="2022-06" db="EMBL/GenBank/DDBJ databases">
        <authorList>
            <person name="Xuan X."/>
        </authorList>
    </citation>
    <scope>NUCLEOTIDE SEQUENCE [LARGE SCALE GENOMIC DNA]</scope>
    <source>
        <strain evidence="2 3">2V75</strain>
    </source>
</reference>
<gene>
    <name evidence="2" type="ORF">NG653_10965</name>
</gene>
<feature type="signal peptide" evidence="1">
    <location>
        <begin position="1"/>
        <end position="19"/>
    </location>
</feature>
<evidence type="ECO:0000313" key="3">
    <source>
        <dbReference type="Proteomes" id="UP001206312"/>
    </source>
</evidence>
<name>A0ABT1AZA8_9FLAO</name>
<evidence type="ECO:0008006" key="4">
    <source>
        <dbReference type="Google" id="ProtNLM"/>
    </source>
</evidence>
<protein>
    <recommendedName>
        <fullName evidence="4">Lipocalin-like domain-containing protein</fullName>
    </recommendedName>
</protein>
<evidence type="ECO:0000256" key="1">
    <source>
        <dbReference type="SAM" id="SignalP"/>
    </source>
</evidence>